<feature type="compositionally biased region" description="Basic residues" evidence="10">
    <location>
        <begin position="370"/>
        <end position="380"/>
    </location>
</feature>
<dbReference type="GO" id="GO:0007165">
    <property type="term" value="P:signal transduction"/>
    <property type="evidence" value="ECO:0007669"/>
    <property type="project" value="UniProtKB-ARBA"/>
</dbReference>
<reference evidence="12 13" key="1">
    <citation type="submission" date="2014-06" db="EMBL/GenBank/DDBJ databases">
        <authorList>
            <person name="Swart Estienne"/>
        </authorList>
    </citation>
    <scope>NUCLEOTIDE SEQUENCE [LARGE SCALE GENOMIC DNA]</scope>
    <source>
        <strain evidence="12 13">130c</strain>
    </source>
</reference>
<keyword evidence="13" id="KW-1185">Reference proteome</keyword>
<sequence>MPLKLRDLFSEDLDRVFAYRTQRFVVIKDFWLGCAHKVIQIVIMIYVIAYAIIWNEGYIKREFATGTTMIAKDGGEIIISQNNQEMYFDYTQVMQPVVDSKGFFFATKITANEEQQQGICSNNRQCQDDSDCSRQLKGKCNDGFCHEMGWCAVSNKTDKEIFYTNPNVFTVWFKGSVNFPELGKKLVQQIQLSFILKSTNLDLEKPRRYPKSQANQFSIAELLKQIPEDQQVDYDTFKDNGAIIHGIITQVDYQSKINKLKELNLTQFNITPEFEGYQTTEYQYYRDAKNGPLKRISYTKTGIKFFVETKGVGKKLAVASIILQLSLGMALIKINVLIREIYAREKFMKTEDFSDFDLRRRQEEEDKERRRLRRLRRKQQQRNSNKEEDEDIFL</sequence>
<dbReference type="GO" id="GO:0015267">
    <property type="term" value="F:channel activity"/>
    <property type="evidence" value="ECO:0007669"/>
    <property type="project" value="UniProtKB-ARBA"/>
</dbReference>
<dbReference type="PANTHER" id="PTHR10125:SF31">
    <property type="entry name" value="P2X RECEPTOR E"/>
    <property type="match status" value="1"/>
</dbReference>
<evidence type="ECO:0000256" key="1">
    <source>
        <dbReference type="ARBA" id="ARBA00004308"/>
    </source>
</evidence>
<evidence type="ECO:0000256" key="8">
    <source>
        <dbReference type="ARBA" id="ARBA00023286"/>
    </source>
</evidence>
<accession>A0A078BB16</accession>
<comment type="similarity">
    <text evidence="2">Belongs to the P2X receptor family.</text>
</comment>
<evidence type="ECO:0000256" key="11">
    <source>
        <dbReference type="SAM" id="Phobius"/>
    </source>
</evidence>
<keyword evidence="7 11" id="KW-0472">Membrane</keyword>
<organism evidence="12 13">
    <name type="scientific">Stylonychia lemnae</name>
    <name type="common">Ciliate</name>
    <dbReference type="NCBI Taxonomy" id="5949"/>
    <lineage>
        <taxon>Eukaryota</taxon>
        <taxon>Sar</taxon>
        <taxon>Alveolata</taxon>
        <taxon>Ciliophora</taxon>
        <taxon>Intramacronucleata</taxon>
        <taxon>Spirotrichea</taxon>
        <taxon>Stichotrichia</taxon>
        <taxon>Sporadotrichida</taxon>
        <taxon>Oxytrichidae</taxon>
        <taxon>Stylonychinae</taxon>
        <taxon>Stylonychia</taxon>
    </lineage>
</organism>
<gene>
    <name evidence="12" type="primary">Contig4499.g4803</name>
    <name evidence="12" type="ORF">STYLEM_20926</name>
</gene>
<keyword evidence="4 11" id="KW-0812">Transmembrane</keyword>
<evidence type="ECO:0000256" key="5">
    <source>
        <dbReference type="ARBA" id="ARBA00022989"/>
    </source>
</evidence>
<dbReference type="OrthoDB" id="422047at2759"/>
<proteinExistence type="inferred from homology"/>
<dbReference type="OMA" id="DCDLDWS"/>
<evidence type="ECO:0000313" key="12">
    <source>
        <dbReference type="EMBL" id="CDW91765.1"/>
    </source>
</evidence>
<keyword evidence="6" id="KW-0406">Ion transport</keyword>
<evidence type="ECO:0000256" key="7">
    <source>
        <dbReference type="ARBA" id="ARBA00023136"/>
    </source>
</evidence>
<dbReference type="GO" id="GO:0070588">
    <property type="term" value="P:calcium ion transmembrane transport"/>
    <property type="evidence" value="ECO:0007669"/>
    <property type="project" value="TreeGrafter"/>
</dbReference>
<feature type="transmembrane region" description="Helical" evidence="11">
    <location>
        <begin position="316"/>
        <end position="338"/>
    </location>
</feature>
<dbReference type="Proteomes" id="UP000039865">
    <property type="component" value="Unassembled WGS sequence"/>
</dbReference>
<comment type="subcellular location">
    <subcellularLocation>
        <location evidence="1">Endomembrane system</location>
    </subcellularLocation>
</comment>
<evidence type="ECO:0000256" key="10">
    <source>
        <dbReference type="SAM" id="MobiDB-lite"/>
    </source>
</evidence>
<dbReference type="InterPro" id="IPR059116">
    <property type="entry name" value="P2X_receptor"/>
</dbReference>
<dbReference type="GO" id="GO:0016020">
    <property type="term" value="C:membrane"/>
    <property type="evidence" value="ECO:0007669"/>
    <property type="project" value="TreeGrafter"/>
</dbReference>
<evidence type="ECO:0000256" key="6">
    <source>
        <dbReference type="ARBA" id="ARBA00023065"/>
    </source>
</evidence>
<name>A0A078BB16_STYLE</name>
<dbReference type="EMBL" id="CCKQ01019731">
    <property type="protein sequence ID" value="CDW91765.1"/>
    <property type="molecule type" value="Genomic_DNA"/>
</dbReference>
<protein>
    <submittedName>
        <fullName evidence="12">p2x purinoceptor 4</fullName>
    </submittedName>
</protein>
<evidence type="ECO:0000256" key="2">
    <source>
        <dbReference type="ARBA" id="ARBA00009848"/>
    </source>
</evidence>
<keyword evidence="8" id="KW-1071">Ligand-gated ion channel</keyword>
<keyword evidence="3" id="KW-0813">Transport</keyword>
<dbReference type="InterPro" id="IPR027309">
    <property type="entry name" value="P2X_extracellular_dom_sf"/>
</dbReference>
<keyword evidence="5 11" id="KW-1133">Transmembrane helix</keyword>
<dbReference type="InParanoid" id="A0A078BB16"/>
<dbReference type="AlphaFoldDB" id="A0A078BB16"/>
<dbReference type="Pfam" id="PF00864">
    <property type="entry name" value="P2X_receptor"/>
    <property type="match status" value="1"/>
</dbReference>
<dbReference type="PANTHER" id="PTHR10125">
    <property type="entry name" value="P2X PURINOCEPTOR"/>
    <property type="match status" value="1"/>
</dbReference>
<feature type="compositionally biased region" description="Basic and acidic residues" evidence="10">
    <location>
        <begin position="359"/>
        <end position="369"/>
    </location>
</feature>
<evidence type="ECO:0000256" key="3">
    <source>
        <dbReference type="ARBA" id="ARBA00022448"/>
    </source>
</evidence>
<feature type="region of interest" description="Disordered" evidence="10">
    <location>
        <begin position="359"/>
        <end position="394"/>
    </location>
</feature>
<dbReference type="Gene3D" id="2.60.490.10">
    <property type="entry name" value="atp-gated p2x4 ion channel domain"/>
    <property type="match status" value="1"/>
</dbReference>
<evidence type="ECO:0000256" key="4">
    <source>
        <dbReference type="ARBA" id="ARBA00022692"/>
    </source>
</evidence>
<dbReference type="GO" id="GO:0012505">
    <property type="term" value="C:endomembrane system"/>
    <property type="evidence" value="ECO:0007669"/>
    <property type="project" value="UniProtKB-SubCell"/>
</dbReference>
<evidence type="ECO:0000256" key="9">
    <source>
        <dbReference type="ARBA" id="ARBA00023303"/>
    </source>
</evidence>
<keyword evidence="9" id="KW-0407">Ion channel</keyword>
<dbReference type="Gene3D" id="1.10.287.940">
    <property type="entry name" value="atp-gated p2x4 ion channel"/>
    <property type="match status" value="1"/>
</dbReference>
<feature type="transmembrane region" description="Helical" evidence="11">
    <location>
        <begin position="30"/>
        <end position="54"/>
    </location>
</feature>
<evidence type="ECO:0000313" key="13">
    <source>
        <dbReference type="Proteomes" id="UP000039865"/>
    </source>
</evidence>